<evidence type="ECO:0000256" key="1">
    <source>
        <dbReference type="ARBA" id="ARBA00004651"/>
    </source>
</evidence>
<dbReference type="PANTHER" id="PTHR24234">
    <property type="entry name" value="LYSOPHOSPHATIDIC ACID RECEPTOR 5/SPHINGOSYLPHOSPHORYLCHOLINE RECEPTOR"/>
    <property type="match status" value="1"/>
</dbReference>
<organism evidence="14 15">
    <name type="scientific">Lepisosteus oculatus</name>
    <name type="common">Spotted gar</name>
    <dbReference type="NCBI Taxonomy" id="7918"/>
    <lineage>
        <taxon>Eukaryota</taxon>
        <taxon>Metazoa</taxon>
        <taxon>Chordata</taxon>
        <taxon>Craniata</taxon>
        <taxon>Vertebrata</taxon>
        <taxon>Euteleostomi</taxon>
        <taxon>Actinopterygii</taxon>
        <taxon>Neopterygii</taxon>
        <taxon>Holostei</taxon>
        <taxon>Semionotiformes</taxon>
        <taxon>Lepisosteidae</taxon>
        <taxon>Lepisosteus</taxon>
    </lineage>
</organism>
<feature type="transmembrane region" description="Helical" evidence="12">
    <location>
        <begin position="64"/>
        <end position="83"/>
    </location>
</feature>
<dbReference type="Bgee" id="ENSLOCG00000017656">
    <property type="expression patterns" value="Expressed in intestine"/>
</dbReference>
<dbReference type="PRINTS" id="PR00237">
    <property type="entry name" value="GPCRRHODOPSN"/>
</dbReference>
<evidence type="ECO:0000256" key="8">
    <source>
        <dbReference type="ARBA" id="ARBA00023170"/>
    </source>
</evidence>
<dbReference type="HOGENOM" id="CLU_009579_8_2_1"/>
<evidence type="ECO:0000256" key="4">
    <source>
        <dbReference type="ARBA" id="ARBA00022989"/>
    </source>
</evidence>
<keyword evidence="8" id="KW-0675">Receptor</keyword>
<keyword evidence="10" id="KW-0807">Transducer</keyword>
<feature type="transmembrane region" description="Helical" evidence="12">
    <location>
        <begin position="184"/>
        <end position="208"/>
    </location>
</feature>
<keyword evidence="6 12" id="KW-0472">Membrane</keyword>
<evidence type="ECO:0000256" key="10">
    <source>
        <dbReference type="ARBA" id="ARBA00023224"/>
    </source>
</evidence>
<keyword evidence="2" id="KW-1003">Cell membrane</keyword>
<reference evidence="14" key="2">
    <citation type="submission" date="2025-08" db="UniProtKB">
        <authorList>
            <consortium name="Ensembl"/>
        </authorList>
    </citation>
    <scope>IDENTIFICATION</scope>
</reference>
<feature type="transmembrane region" description="Helical" evidence="12">
    <location>
        <begin position="229"/>
        <end position="256"/>
    </location>
</feature>
<proteinExistence type="predicted"/>
<dbReference type="Proteomes" id="UP000018468">
    <property type="component" value="Unassembled WGS sequence"/>
</dbReference>
<dbReference type="InParanoid" id="W5NMA2"/>
<accession>W5NMA2</accession>
<dbReference type="Gene3D" id="1.20.1070.10">
    <property type="entry name" value="Rhodopsin 7-helix transmembrane proteins"/>
    <property type="match status" value="1"/>
</dbReference>
<protein>
    <submittedName>
        <fullName evidence="14">G-protein coupled receptor 4-like</fullName>
    </submittedName>
</protein>
<keyword evidence="3 12" id="KW-0812">Transmembrane</keyword>
<evidence type="ECO:0000313" key="15">
    <source>
        <dbReference type="Proteomes" id="UP000018468"/>
    </source>
</evidence>
<dbReference type="Pfam" id="PF00001">
    <property type="entry name" value="7tm_1"/>
    <property type="match status" value="1"/>
</dbReference>
<keyword evidence="7" id="KW-1015">Disulfide bond</keyword>
<evidence type="ECO:0000313" key="14">
    <source>
        <dbReference type="Ensembl" id="ENSLOCP00000021761.1"/>
    </source>
</evidence>
<dbReference type="InterPro" id="IPR000276">
    <property type="entry name" value="GPCR_Rhodpsn"/>
</dbReference>
<evidence type="ECO:0000256" key="5">
    <source>
        <dbReference type="ARBA" id="ARBA00023040"/>
    </source>
</evidence>
<evidence type="ECO:0000259" key="13">
    <source>
        <dbReference type="PROSITE" id="PS50262"/>
    </source>
</evidence>
<dbReference type="PANTHER" id="PTHR24234:SF8">
    <property type="entry name" value="G-PROTEIN COUPLED RECEPTOR 4-LIKE"/>
    <property type="match status" value="1"/>
</dbReference>
<dbReference type="GO" id="GO:0004930">
    <property type="term" value="F:G protein-coupled receptor activity"/>
    <property type="evidence" value="ECO:0007669"/>
    <property type="project" value="UniProtKB-KW"/>
</dbReference>
<keyword evidence="5" id="KW-0297">G-protein coupled receptor</keyword>
<dbReference type="PROSITE" id="PS50262">
    <property type="entry name" value="G_PROTEIN_RECEP_F1_2"/>
    <property type="match status" value="1"/>
</dbReference>
<evidence type="ECO:0000256" key="9">
    <source>
        <dbReference type="ARBA" id="ARBA00023180"/>
    </source>
</evidence>
<feature type="domain" description="G-protein coupled receptors family 1 profile" evidence="13">
    <location>
        <begin position="43"/>
        <end position="292"/>
    </location>
</feature>
<evidence type="ECO:0000256" key="6">
    <source>
        <dbReference type="ARBA" id="ARBA00023136"/>
    </source>
</evidence>
<comment type="subcellular location">
    <subcellularLocation>
        <location evidence="1">Cell membrane</location>
        <topology evidence="1">Multi-pass membrane protein</topology>
    </subcellularLocation>
</comment>
<keyword evidence="9" id="KW-0325">Glycoprotein</keyword>
<keyword evidence="15" id="KW-1185">Reference proteome</keyword>
<dbReference type="AlphaFoldDB" id="W5NMA2"/>
<dbReference type="eggNOG" id="ENOG502QRKT">
    <property type="taxonomic scope" value="Eukaryota"/>
</dbReference>
<feature type="transmembrane region" description="Helical" evidence="12">
    <location>
        <begin position="95"/>
        <end position="122"/>
    </location>
</feature>
<dbReference type="Ensembl" id="ENSLOCT00000021798.1">
    <property type="protein sequence ID" value="ENSLOCP00000021761.1"/>
    <property type="gene ID" value="ENSLOCG00000017656.1"/>
</dbReference>
<dbReference type="InterPro" id="IPR017452">
    <property type="entry name" value="GPCR_Rhodpsn_7TM"/>
</dbReference>
<evidence type="ECO:0000256" key="12">
    <source>
        <dbReference type="SAM" id="Phobius"/>
    </source>
</evidence>
<keyword evidence="4 12" id="KW-1133">Transmembrane helix</keyword>
<feature type="transmembrane region" description="Helical" evidence="12">
    <location>
        <begin position="143"/>
        <end position="164"/>
    </location>
</feature>
<sequence>PTSGHAPLAKNVSNVTGCDLDFDADQTFLKVLYGCVFCVGLPTNCLALYGLYRLVKANYTLPVYIINLLLADLLHIAFLPLWIDYYHSGHIWRFGTVVCAVASCVFGITMFCSIVFMCCIMSERYLAIVHPLWFQSHRRLRNTCLLAAAVWVVSVLAIGWGYVLGYEKVEDGRCLEQYPRNSGFVVFVLVLLPLVFVPPPLFFLFVLVRVWRSLGKAIFMSAAEKRRTVGLLLAVVMIFAFLFGPYQIVVFTLYAGAALATDKCDFEAKMFITYKVTFGLLSLNTAADPILYIFLRGDVRETLLNFPRCRGLMSRMSRRSTPRVHREGGGTIPTLP</sequence>
<reference evidence="14" key="3">
    <citation type="submission" date="2025-09" db="UniProtKB">
        <authorList>
            <consortium name="Ensembl"/>
        </authorList>
    </citation>
    <scope>IDENTIFICATION</scope>
</reference>
<dbReference type="SUPFAM" id="SSF81321">
    <property type="entry name" value="Family A G protein-coupled receptor-like"/>
    <property type="match status" value="1"/>
</dbReference>
<dbReference type="STRING" id="7918.ENSLOCP00000021761"/>
<evidence type="ECO:0000256" key="11">
    <source>
        <dbReference type="SAM" id="MobiDB-lite"/>
    </source>
</evidence>
<dbReference type="PRINTS" id="PR01157">
    <property type="entry name" value="P2YPURNOCPTR"/>
</dbReference>
<evidence type="ECO:0000256" key="7">
    <source>
        <dbReference type="ARBA" id="ARBA00023157"/>
    </source>
</evidence>
<feature type="transmembrane region" description="Helical" evidence="12">
    <location>
        <begin position="31"/>
        <end position="52"/>
    </location>
</feature>
<dbReference type="GO" id="GO:0005886">
    <property type="term" value="C:plasma membrane"/>
    <property type="evidence" value="ECO:0007669"/>
    <property type="project" value="UniProtKB-SubCell"/>
</dbReference>
<feature type="transmembrane region" description="Helical" evidence="12">
    <location>
        <begin position="276"/>
        <end position="295"/>
    </location>
</feature>
<dbReference type="GeneTree" id="ENSGT00950000183136"/>
<feature type="region of interest" description="Disordered" evidence="11">
    <location>
        <begin position="317"/>
        <end position="336"/>
    </location>
</feature>
<name>W5NMA2_LEPOC</name>
<evidence type="ECO:0000256" key="2">
    <source>
        <dbReference type="ARBA" id="ARBA00022475"/>
    </source>
</evidence>
<reference evidence="15" key="1">
    <citation type="submission" date="2011-12" db="EMBL/GenBank/DDBJ databases">
        <title>The Draft Genome of Lepisosteus oculatus.</title>
        <authorList>
            <consortium name="The Broad Institute Genome Assembly &amp; Analysis Group"/>
            <consortium name="Computational R&amp;D Group"/>
            <consortium name="and Sequencing Platform"/>
            <person name="Di Palma F."/>
            <person name="Alfoldi J."/>
            <person name="Johnson J."/>
            <person name="Berlin A."/>
            <person name="Gnerre S."/>
            <person name="Jaffe D."/>
            <person name="MacCallum I."/>
            <person name="Young S."/>
            <person name="Walker B.J."/>
            <person name="Lander E.S."/>
            <person name="Lindblad-Toh K."/>
        </authorList>
    </citation>
    <scope>NUCLEOTIDE SEQUENCE [LARGE SCALE GENOMIC DNA]</scope>
</reference>
<evidence type="ECO:0000256" key="3">
    <source>
        <dbReference type="ARBA" id="ARBA00022692"/>
    </source>
</evidence>